<dbReference type="Proteomes" id="UP000295507">
    <property type="component" value="Unassembled WGS sequence"/>
</dbReference>
<dbReference type="Proteomes" id="UP000295547">
    <property type="component" value="Unassembled WGS sequence"/>
</dbReference>
<comment type="caution">
    <text evidence="2">The sequence shown here is derived from an EMBL/GenBank/DDBJ whole genome shotgun (WGS) entry which is preliminary data.</text>
</comment>
<name>A0A4R3R9D2_9HYPH</name>
<dbReference type="EMBL" id="SMBK01000029">
    <property type="protein sequence ID" value="TCU31351.1"/>
    <property type="molecule type" value="Genomic_DNA"/>
</dbReference>
<accession>A0A4R3R9D2</accession>
<dbReference type="EMBL" id="SMBJ01000023">
    <property type="protein sequence ID" value="TCU14978.1"/>
    <property type="molecule type" value="Genomic_DNA"/>
</dbReference>
<gene>
    <name evidence="2" type="ORF">EV129_12910</name>
    <name evidence="1" type="ORF">EV130_12325</name>
</gene>
<sequence>MLASPGLLGRSAAALHLRQILVSVNVAVLPQPEVYLSSADKFIDEAGSLSSDATKGFLGNFLDAFGAWVEKLA</sequence>
<reference evidence="3 4" key="1">
    <citation type="submission" date="2019-03" db="EMBL/GenBank/DDBJ databases">
        <title>Genomic Encyclopedia of Type Strains, Phase IV (KMG-V): Genome sequencing to study the core and pangenomes of soil and plant-associated prokaryotes.</title>
        <authorList>
            <person name="Whitman W."/>
        </authorList>
    </citation>
    <scope>NUCLEOTIDE SEQUENCE [LARGE SCALE GENOMIC DNA]</scope>
    <source>
        <strain evidence="1 4">Gr42</strain>
        <strain evidence="2 3">IE4868</strain>
    </source>
</reference>
<evidence type="ECO:0000313" key="4">
    <source>
        <dbReference type="Proteomes" id="UP000295547"/>
    </source>
</evidence>
<dbReference type="AlphaFoldDB" id="A0A4R3R9D2"/>
<organism evidence="2 3">
    <name type="scientific">Rhizobium azibense</name>
    <dbReference type="NCBI Taxonomy" id="1136135"/>
    <lineage>
        <taxon>Bacteria</taxon>
        <taxon>Pseudomonadati</taxon>
        <taxon>Pseudomonadota</taxon>
        <taxon>Alphaproteobacteria</taxon>
        <taxon>Hyphomicrobiales</taxon>
        <taxon>Rhizobiaceae</taxon>
        <taxon>Rhizobium/Agrobacterium group</taxon>
        <taxon>Rhizobium</taxon>
    </lineage>
</organism>
<evidence type="ECO:0000313" key="2">
    <source>
        <dbReference type="EMBL" id="TCU31351.1"/>
    </source>
</evidence>
<evidence type="ECO:0000313" key="1">
    <source>
        <dbReference type="EMBL" id="TCU14978.1"/>
    </source>
</evidence>
<keyword evidence="4" id="KW-1185">Reference proteome</keyword>
<evidence type="ECO:0008006" key="5">
    <source>
        <dbReference type="Google" id="ProtNLM"/>
    </source>
</evidence>
<evidence type="ECO:0000313" key="3">
    <source>
        <dbReference type="Proteomes" id="UP000295507"/>
    </source>
</evidence>
<protein>
    <recommendedName>
        <fullName evidence="5">NADPH-dependent FMN reductase</fullName>
    </recommendedName>
</protein>
<dbReference type="InterPro" id="IPR029039">
    <property type="entry name" value="Flavoprotein-like_sf"/>
</dbReference>
<dbReference type="SUPFAM" id="SSF52218">
    <property type="entry name" value="Flavoproteins"/>
    <property type="match status" value="1"/>
</dbReference>
<dbReference type="Gene3D" id="3.40.50.360">
    <property type="match status" value="1"/>
</dbReference>
<proteinExistence type="predicted"/>